<gene>
    <name evidence="2" type="ORF">C7U54_13425</name>
</gene>
<organism evidence="2 3">
    <name type="scientific">Faecalibacillus intestinalis</name>
    <dbReference type="NCBI Taxonomy" id="1982626"/>
    <lineage>
        <taxon>Bacteria</taxon>
        <taxon>Bacillati</taxon>
        <taxon>Bacillota</taxon>
        <taxon>Erysipelotrichia</taxon>
        <taxon>Erysipelotrichales</taxon>
        <taxon>Coprobacillaceae</taxon>
        <taxon>Faecalibacillus</taxon>
    </lineage>
</organism>
<dbReference type="PANTHER" id="PTHR35793:SF2">
    <property type="entry name" value="INNER MEMBRANE PROTEIN YJIG"/>
    <property type="match status" value="1"/>
</dbReference>
<dbReference type="EMBL" id="PYLQ01000029">
    <property type="protein sequence ID" value="PST36040.1"/>
    <property type="molecule type" value="Genomic_DNA"/>
</dbReference>
<dbReference type="AlphaFoldDB" id="A0A2T3FL89"/>
<keyword evidence="1" id="KW-1133">Transmembrane helix</keyword>
<keyword evidence="1" id="KW-0812">Transmembrane</keyword>
<sequence>MNMSNLILLIILWSFLECAYKKIPIYEEFITGVKEGMRYLMILFPSIMLLTLWVNLFLSSGFISLIGTFFIRFFSIPLDLLLMAFTRPISSQTSLIILKRIYDHYGIDHLYSLMGSILQTGSDTTLYVVSLYYGSIHLKKYSYTLWLGFFLDFLSFVFMLCFYYLGMIS</sequence>
<dbReference type="GO" id="GO:0005886">
    <property type="term" value="C:plasma membrane"/>
    <property type="evidence" value="ECO:0007669"/>
    <property type="project" value="TreeGrafter"/>
</dbReference>
<dbReference type="PANTHER" id="PTHR35793">
    <property type="entry name" value="INNER MEMBRANE PROTEIN YJIG"/>
    <property type="match status" value="1"/>
</dbReference>
<evidence type="ECO:0000256" key="1">
    <source>
        <dbReference type="SAM" id="Phobius"/>
    </source>
</evidence>
<dbReference type="InterPro" id="IPR052549">
    <property type="entry name" value="SpmB"/>
</dbReference>
<accession>A0A2T3FL89</accession>
<name>A0A2T3FL89_9FIRM</name>
<reference evidence="2 3" key="1">
    <citation type="journal article" date="2019" name="Int. J. Syst. Evol. Microbiol.">
        <title>Faecalibacillus intestinalis gen. nov., sp. nov. and Faecalibacillus faecis sp. nov., isolated from human faeces.</title>
        <authorList>
            <person name="Seo B."/>
            <person name="Jeon K."/>
            <person name="Baek I."/>
            <person name="Lee Y.M."/>
            <person name="Baek K."/>
            <person name="Ko G."/>
        </authorList>
    </citation>
    <scope>NUCLEOTIDE SEQUENCE [LARGE SCALE GENOMIC DNA]</scope>
    <source>
        <strain evidence="2 3">SNUG30099</strain>
    </source>
</reference>
<evidence type="ECO:0000313" key="3">
    <source>
        <dbReference type="Proteomes" id="UP000240974"/>
    </source>
</evidence>
<feature type="transmembrane region" description="Helical" evidence="1">
    <location>
        <begin position="110"/>
        <end position="133"/>
    </location>
</feature>
<feature type="transmembrane region" description="Helical" evidence="1">
    <location>
        <begin position="145"/>
        <end position="165"/>
    </location>
</feature>
<proteinExistence type="predicted"/>
<keyword evidence="3" id="KW-1185">Reference proteome</keyword>
<comment type="caution">
    <text evidence="2">The sequence shown here is derived from an EMBL/GenBank/DDBJ whole genome shotgun (WGS) entry which is preliminary data.</text>
</comment>
<dbReference type="Proteomes" id="UP000240974">
    <property type="component" value="Unassembled WGS sequence"/>
</dbReference>
<keyword evidence="1" id="KW-0472">Membrane</keyword>
<protein>
    <submittedName>
        <fullName evidence="2">Spore maturation protein B</fullName>
    </submittedName>
</protein>
<evidence type="ECO:0000313" key="2">
    <source>
        <dbReference type="EMBL" id="PST36040.1"/>
    </source>
</evidence>